<dbReference type="EMBL" id="JAVDRD010000006">
    <property type="protein sequence ID" value="MDR6511810.1"/>
    <property type="molecule type" value="Genomic_DNA"/>
</dbReference>
<dbReference type="PANTHER" id="PTHR43653:SF1">
    <property type="entry name" value="CYTOCHROME C-TYPE BIOGENESIS PROTEIN CCMF"/>
    <property type="match status" value="1"/>
</dbReference>
<feature type="transmembrane region" description="Helical" evidence="10">
    <location>
        <begin position="6"/>
        <end position="26"/>
    </location>
</feature>
<feature type="transmembrane region" description="Helical" evidence="10">
    <location>
        <begin position="249"/>
        <end position="267"/>
    </location>
</feature>
<feature type="transmembrane region" description="Helical" evidence="10">
    <location>
        <begin position="422"/>
        <end position="440"/>
    </location>
</feature>
<evidence type="ECO:0000256" key="6">
    <source>
        <dbReference type="ARBA" id="ARBA00022748"/>
    </source>
</evidence>
<keyword evidence="8 10" id="KW-0472">Membrane</keyword>
<comment type="caution">
    <text evidence="13">The sequence shown here is derived from an EMBL/GenBank/DDBJ whole genome shotgun (WGS) entry which is preliminary data.</text>
</comment>
<evidence type="ECO:0000256" key="2">
    <source>
        <dbReference type="ARBA" id="ARBA00009186"/>
    </source>
</evidence>
<evidence type="ECO:0000256" key="3">
    <source>
        <dbReference type="ARBA" id="ARBA00022475"/>
    </source>
</evidence>
<evidence type="ECO:0000256" key="4">
    <source>
        <dbReference type="ARBA" id="ARBA00022519"/>
    </source>
</evidence>
<keyword evidence="6" id="KW-0201">Cytochrome c-type biogenesis</keyword>
<feature type="transmembrane region" description="Helical" evidence="10">
    <location>
        <begin position="122"/>
        <end position="143"/>
    </location>
</feature>
<feature type="transmembrane region" description="Helical" evidence="10">
    <location>
        <begin position="96"/>
        <end position="113"/>
    </location>
</feature>
<protein>
    <submittedName>
        <fullName evidence="13">Cytochrome c-type biogenesis protein CcmF</fullName>
    </submittedName>
</protein>
<evidence type="ECO:0000256" key="10">
    <source>
        <dbReference type="SAM" id="Phobius"/>
    </source>
</evidence>
<keyword evidence="5 10" id="KW-0812">Transmembrane</keyword>
<feature type="transmembrane region" description="Helical" evidence="10">
    <location>
        <begin position="352"/>
        <end position="371"/>
    </location>
</feature>
<proteinExistence type="inferred from homology"/>
<name>A0ABU1MNC5_9SPHN</name>
<evidence type="ECO:0000256" key="8">
    <source>
        <dbReference type="ARBA" id="ARBA00023136"/>
    </source>
</evidence>
<feature type="transmembrane region" description="Helical" evidence="10">
    <location>
        <begin position="391"/>
        <end position="410"/>
    </location>
</feature>
<evidence type="ECO:0000256" key="7">
    <source>
        <dbReference type="ARBA" id="ARBA00022989"/>
    </source>
</evidence>
<feature type="transmembrane region" description="Helical" evidence="10">
    <location>
        <begin position="38"/>
        <end position="62"/>
    </location>
</feature>
<dbReference type="PRINTS" id="PR01411">
    <property type="entry name" value="CCMFBIOGNSIS"/>
</dbReference>
<reference evidence="13 14" key="1">
    <citation type="submission" date="2023-07" db="EMBL/GenBank/DDBJ databases">
        <title>Sorghum-associated microbial communities from plants grown in Nebraska, USA.</title>
        <authorList>
            <person name="Schachtman D."/>
        </authorList>
    </citation>
    <scope>NUCLEOTIDE SEQUENCE [LARGE SCALE GENOMIC DNA]</scope>
    <source>
        <strain evidence="13 14">DS1027</strain>
    </source>
</reference>
<dbReference type="InterPro" id="IPR032523">
    <property type="entry name" value="CcmF_C"/>
</dbReference>
<evidence type="ECO:0000313" key="13">
    <source>
        <dbReference type="EMBL" id="MDR6511810.1"/>
    </source>
</evidence>
<keyword evidence="7 10" id="KW-1133">Transmembrane helix</keyword>
<evidence type="ECO:0000256" key="5">
    <source>
        <dbReference type="ARBA" id="ARBA00022692"/>
    </source>
</evidence>
<dbReference type="PANTHER" id="PTHR43653">
    <property type="entry name" value="CYTOCHROME C ASSEMBLY PROTEIN-RELATED"/>
    <property type="match status" value="1"/>
</dbReference>
<keyword evidence="3" id="KW-1003">Cell membrane</keyword>
<dbReference type="RefSeq" id="WP_169049281.1">
    <property type="nucleotide sequence ID" value="NZ_JAVDRD010000006.1"/>
</dbReference>
<gene>
    <name evidence="13" type="ORF">J2792_002686</name>
</gene>
<accession>A0ABU1MNC5</accession>
<feature type="transmembrane region" description="Helical" evidence="10">
    <location>
        <begin position="313"/>
        <end position="331"/>
    </location>
</feature>
<feature type="transmembrane region" description="Helical" evidence="10">
    <location>
        <begin position="477"/>
        <end position="495"/>
    </location>
</feature>
<dbReference type="PRINTS" id="PR01410">
    <property type="entry name" value="CCBIOGENESIS"/>
</dbReference>
<sequence length="647" mass="68748">MIAELGLAILWMAAALAVLQLVAGALALRPQGAAMLGVVRPVAVMQGILVALAFAALITLFVTTDLSVKLVAENSHSAKPLIFKIAGTWGNHEGSMLLWVTIMSLAGGFVALVERRLPEKTLMATLAAQAFVSLGFYAFLLLASNPFARLPQPAPEGAGLNPLLQDIGLAFHPPTLYVGYVGLSIAFSFAVGALITRDVGPAFARAMRPWVLGAWIFLTIGITAGSYWAYYTLGWGGWWFWDPVENASLMPWLAATALLHSVSVLAARNALRAWTVMLGVIAFSMSMVGTFLVRSGILTSVHAFAVDPARGSFILALLAIYIGGALLLFALRASTVTEGARFAFVSREAALVFNNVMLCGILGIVLLGTLYPLLTEAFGVKVSVGPPYFNPVSAIFAFPMIVVMAVGPLLRWKDDRGGRIAPVLAVPALVAIAAGGAAFVAGVRVLPALGLALGAGLAIASLLPLRGRNLRRTPLPIWGMVIAHLGIAVAALGMASESAFSTETLAALNPGETRQVGPYALTLDRIDPVAGPNWTALQATVSARYDGGDATVLLPQARVFANPPGTRTESALKTRWNGQLYVVLGEEGQDGRWQMRFWWKPFVPLIWLGGLLVGLGGFLALIGRVARDMKRLVAIDKIAFRRERQGR</sequence>
<evidence type="ECO:0000259" key="11">
    <source>
        <dbReference type="Pfam" id="PF01578"/>
    </source>
</evidence>
<comment type="function">
    <text evidence="9">Required for the biogenesis of c-type cytochromes. Possible subunit of a heme lyase.</text>
</comment>
<dbReference type="NCBIfam" id="TIGR00353">
    <property type="entry name" value="nrfE"/>
    <property type="match status" value="1"/>
</dbReference>
<keyword evidence="14" id="KW-1185">Reference proteome</keyword>
<keyword evidence="4" id="KW-0997">Cell inner membrane</keyword>
<evidence type="ECO:0000256" key="9">
    <source>
        <dbReference type="ARBA" id="ARBA00037230"/>
    </source>
</evidence>
<feature type="domain" description="Cytochrome c assembly protein" evidence="11">
    <location>
        <begin position="89"/>
        <end position="295"/>
    </location>
</feature>
<feature type="transmembrane region" description="Helical" evidence="10">
    <location>
        <begin position="177"/>
        <end position="197"/>
    </location>
</feature>
<feature type="transmembrane region" description="Helical" evidence="10">
    <location>
        <begin position="602"/>
        <end position="622"/>
    </location>
</feature>
<evidence type="ECO:0000259" key="12">
    <source>
        <dbReference type="Pfam" id="PF16327"/>
    </source>
</evidence>
<feature type="transmembrane region" description="Helical" evidence="10">
    <location>
        <begin position="446"/>
        <end position="465"/>
    </location>
</feature>
<dbReference type="InterPro" id="IPR003568">
    <property type="entry name" value="Cyt_c_biogenesis_CcmF"/>
</dbReference>
<organism evidence="13 14">
    <name type="scientific">Novosphingobium capsulatum</name>
    <dbReference type="NCBI Taxonomy" id="13688"/>
    <lineage>
        <taxon>Bacteria</taxon>
        <taxon>Pseudomonadati</taxon>
        <taxon>Pseudomonadota</taxon>
        <taxon>Alphaproteobacteria</taxon>
        <taxon>Sphingomonadales</taxon>
        <taxon>Sphingomonadaceae</taxon>
        <taxon>Novosphingobium</taxon>
    </lineage>
</organism>
<feature type="domain" description="Cytochrome c-type biogenesis protein CcmF C-terminal" evidence="12">
    <location>
        <begin position="315"/>
        <end position="624"/>
    </location>
</feature>
<feature type="transmembrane region" description="Helical" evidence="10">
    <location>
        <begin position="209"/>
        <end position="229"/>
    </location>
</feature>
<evidence type="ECO:0000313" key="14">
    <source>
        <dbReference type="Proteomes" id="UP001184150"/>
    </source>
</evidence>
<evidence type="ECO:0000256" key="1">
    <source>
        <dbReference type="ARBA" id="ARBA00004429"/>
    </source>
</evidence>
<dbReference type="Proteomes" id="UP001184150">
    <property type="component" value="Unassembled WGS sequence"/>
</dbReference>
<feature type="transmembrane region" description="Helical" evidence="10">
    <location>
        <begin position="274"/>
        <end position="293"/>
    </location>
</feature>
<dbReference type="NCBIfam" id="NF007691">
    <property type="entry name" value="PRK10369.1"/>
    <property type="match status" value="1"/>
</dbReference>
<dbReference type="Pfam" id="PF16327">
    <property type="entry name" value="CcmF_C"/>
    <property type="match status" value="1"/>
</dbReference>
<dbReference type="InterPro" id="IPR002541">
    <property type="entry name" value="Cyt_c_assembly"/>
</dbReference>
<comment type="subcellular location">
    <subcellularLocation>
        <location evidence="1">Cell inner membrane</location>
        <topology evidence="1">Multi-pass membrane protein</topology>
    </subcellularLocation>
</comment>
<dbReference type="InterPro" id="IPR003567">
    <property type="entry name" value="Cyt_c_biogenesis"/>
</dbReference>
<dbReference type="Pfam" id="PF01578">
    <property type="entry name" value="Cytochrom_C_asm"/>
    <property type="match status" value="1"/>
</dbReference>
<comment type="similarity">
    <text evidence="2">Belongs to the CcmF/CycK/Ccl1/NrfE/CcsA family.</text>
</comment>